<name>A0A5B2WYH0_9PSEU</name>
<feature type="compositionally biased region" description="Basic and acidic residues" evidence="1">
    <location>
        <begin position="168"/>
        <end position="191"/>
    </location>
</feature>
<organism evidence="2 3">
    <name type="scientific">Solihabitans fulvus</name>
    <dbReference type="NCBI Taxonomy" id="1892852"/>
    <lineage>
        <taxon>Bacteria</taxon>
        <taxon>Bacillati</taxon>
        <taxon>Actinomycetota</taxon>
        <taxon>Actinomycetes</taxon>
        <taxon>Pseudonocardiales</taxon>
        <taxon>Pseudonocardiaceae</taxon>
        <taxon>Solihabitans</taxon>
    </lineage>
</organism>
<evidence type="ECO:0000313" key="3">
    <source>
        <dbReference type="Proteomes" id="UP000323454"/>
    </source>
</evidence>
<dbReference type="EMBL" id="VUOB01000054">
    <property type="protein sequence ID" value="KAA2255970.1"/>
    <property type="molecule type" value="Genomic_DNA"/>
</dbReference>
<dbReference type="AlphaFoldDB" id="A0A5B2WYH0"/>
<reference evidence="2 3" key="1">
    <citation type="submission" date="2019-09" db="EMBL/GenBank/DDBJ databases">
        <title>Goodfellowia gen. nov., a new genus of the Pseudonocardineae related to Actinoalloteichus, containing Goodfellowia coeruleoviolacea gen. nov., comb. nov. gen. nov., comb. nov.</title>
        <authorList>
            <person name="Labeda D."/>
        </authorList>
    </citation>
    <scope>NUCLEOTIDE SEQUENCE [LARGE SCALE GENOMIC DNA]</scope>
    <source>
        <strain evidence="2 3">AN110305</strain>
    </source>
</reference>
<gene>
    <name evidence="2" type="ORF">F0L68_27690</name>
</gene>
<dbReference type="RefSeq" id="WP_149852756.1">
    <property type="nucleotide sequence ID" value="NZ_VUOB01000054.1"/>
</dbReference>
<proteinExistence type="predicted"/>
<dbReference type="InterPro" id="IPR046036">
    <property type="entry name" value="DUF5994"/>
</dbReference>
<evidence type="ECO:0000313" key="2">
    <source>
        <dbReference type="EMBL" id="KAA2255970.1"/>
    </source>
</evidence>
<evidence type="ECO:0000256" key="1">
    <source>
        <dbReference type="SAM" id="MobiDB-lite"/>
    </source>
</evidence>
<feature type="region of interest" description="Disordered" evidence="1">
    <location>
        <begin position="146"/>
        <end position="191"/>
    </location>
</feature>
<dbReference type="OrthoDB" id="3785441at2"/>
<dbReference type="Pfam" id="PF19457">
    <property type="entry name" value="DUF5994"/>
    <property type="match status" value="1"/>
</dbReference>
<sequence length="191" mass="20821">MTSTVPTTAADQARRTLRLRLKPKARAIGHVDGAWWPHSRELSRELPALIEVLSVRLGAVTRVAYAMAAWPETPRRIEVAGQPVRLEGFRTQDNNIVHVSGPDRQRVSLLVVPPGASEAAGHDAMMTAATRGNTDSPERLLASCGTGHAIPTPRSTMDDTGPSTQDDAEARWEFEGGHLRGREPVAARRQR</sequence>
<accession>A0A5B2WYH0</accession>
<reference evidence="2 3" key="2">
    <citation type="submission" date="2019-09" db="EMBL/GenBank/DDBJ databases">
        <authorList>
            <person name="Jin C."/>
        </authorList>
    </citation>
    <scope>NUCLEOTIDE SEQUENCE [LARGE SCALE GENOMIC DNA]</scope>
    <source>
        <strain evidence="2 3">AN110305</strain>
    </source>
</reference>
<protein>
    <submittedName>
        <fullName evidence="2">Uncharacterized protein</fullName>
    </submittedName>
</protein>
<comment type="caution">
    <text evidence="2">The sequence shown here is derived from an EMBL/GenBank/DDBJ whole genome shotgun (WGS) entry which is preliminary data.</text>
</comment>
<dbReference type="Proteomes" id="UP000323454">
    <property type="component" value="Unassembled WGS sequence"/>
</dbReference>
<keyword evidence="3" id="KW-1185">Reference proteome</keyword>